<comment type="caution">
    <text evidence="1">The sequence shown here is derived from an EMBL/GenBank/DDBJ whole genome shotgun (WGS) entry which is preliminary data.</text>
</comment>
<evidence type="ECO:0000313" key="1">
    <source>
        <dbReference type="EMBL" id="PKQ83328.1"/>
    </source>
</evidence>
<protein>
    <submittedName>
        <fullName evidence="1">Replication protein C</fullName>
    </submittedName>
</protein>
<proteinExistence type="predicted"/>
<dbReference type="Pfam" id="PF06504">
    <property type="entry name" value="RepC"/>
    <property type="match status" value="1"/>
</dbReference>
<accession>A0A2N3J9T3</accession>
<sequence length="279" mass="30784">MPCFELTHARHDHMHCLAPGLFRAIAPGQRRRDKLAVIYRLDNGNQIEFSGPEPLGADDLRVLQGLVALAGLESQGGKIEPVASGETGEILRELLQLRGIANQQDVLVVKSSLRKLAKEIGYANPRDTNTVRRSVERLWKVSVIAQVAGLRSGFRLLANYASDALTDGLFVALNPLLTNAVLGNGRYTYIDLAEVRQLRSSTARILHQRLCAWIDCGRSKPVGLDKLVSYAFPDKSSAATDRKRQSRVRKALDELAELGWSISEHAKGRFTIGRPALSR</sequence>
<gene>
    <name evidence="1" type="ORF">CJP16_00240</name>
</gene>
<dbReference type="InterPro" id="IPR010522">
    <property type="entry name" value="RepC_bac"/>
</dbReference>
<dbReference type="AlphaFoldDB" id="A0A2N3J9T3"/>
<dbReference type="Proteomes" id="UP000233467">
    <property type="component" value="Unassembled WGS sequence"/>
</dbReference>
<reference evidence="1 2" key="1">
    <citation type="journal article" date="2017" name="Front. Microbiol.">
        <title>Strong Genomic and Phenotypic Heterogeneity in the Aeromonas sobria Species Complex.</title>
        <authorList>
            <person name="Gauthier J."/>
            <person name="Vincent A.T."/>
            <person name="Charette S.J."/>
            <person name="Derome N."/>
        </authorList>
    </citation>
    <scope>NUCLEOTIDE SEQUENCE [LARGE SCALE GENOMIC DNA]</scope>
    <source>
        <strain evidence="1 2">TM18</strain>
    </source>
</reference>
<organism evidence="1 2">
    <name type="scientific">Aeromonas sobria</name>
    <dbReference type="NCBI Taxonomy" id="646"/>
    <lineage>
        <taxon>Bacteria</taxon>
        <taxon>Pseudomonadati</taxon>
        <taxon>Pseudomonadota</taxon>
        <taxon>Gammaproteobacteria</taxon>
        <taxon>Aeromonadales</taxon>
        <taxon>Aeromonadaceae</taxon>
        <taxon>Aeromonas</taxon>
    </lineage>
</organism>
<evidence type="ECO:0000313" key="2">
    <source>
        <dbReference type="Proteomes" id="UP000233467"/>
    </source>
</evidence>
<dbReference type="EMBL" id="NQMM01000001">
    <property type="protein sequence ID" value="PKQ83328.1"/>
    <property type="molecule type" value="Genomic_DNA"/>
</dbReference>
<keyword evidence="2" id="KW-1185">Reference proteome</keyword>
<name>A0A2N3J9T3_AERSO</name>